<dbReference type="RefSeq" id="WP_012877355.1">
    <property type="nucleotide sequence ID" value="NC_013530.1"/>
</dbReference>
<protein>
    <submittedName>
        <fullName evidence="1">Uncharacterized protein</fullName>
    </submittedName>
</protein>
<evidence type="ECO:0000313" key="2">
    <source>
        <dbReference type="Proteomes" id="UP000002255"/>
    </source>
</evidence>
<keyword evidence="2" id="KW-1185">Reference proteome</keyword>
<dbReference type="HOGENOM" id="CLU_2319436_0_0_11"/>
<dbReference type="AlphaFoldDB" id="D1BWM9"/>
<dbReference type="KEGG" id="xce:Xcel_0572"/>
<reference evidence="2" key="1">
    <citation type="submission" date="2009-11" db="EMBL/GenBank/DDBJ databases">
        <title>The complete chromosome of Xylanimonas cellulosilytica DSM 15894.</title>
        <authorList>
            <consortium name="US DOE Joint Genome Institute (JGI-PGF)"/>
            <person name="Lucas S."/>
            <person name="Copeland A."/>
            <person name="Lapidus A."/>
            <person name="Glavina del Rio T."/>
            <person name="Dalin E."/>
            <person name="Tice H."/>
            <person name="Bruce D."/>
            <person name="Goodwin L."/>
            <person name="Pitluck S."/>
            <person name="Kyrpides N."/>
            <person name="Mavromatis K."/>
            <person name="Ivanova N."/>
            <person name="Mikhailova N."/>
            <person name="Foster B."/>
            <person name="Clum A."/>
            <person name="Brettin T."/>
            <person name="Detter J.C."/>
            <person name="Han C."/>
            <person name="Larimer F."/>
            <person name="Land M."/>
            <person name="Hauser L."/>
            <person name="Markowitz V."/>
            <person name="Cheng J.F."/>
            <person name="Hugenholtz P."/>
            <person name="Woyke T."/>
            <person name="Wu D."/>
            <person name="Gehrich-Schroeter G."/>
            <person name="Schneider S."/>
            <person name="Pukall S.R."/>
            <person name="Klenk H.P."/>
            <person name="Eisen J.A."/>
        </authorList>
    </citation>
    <scope>NUCLEOTIDE SEQUENCE [LARGE SCALE GENOMIC DNA]</scope>
    <source>
        <strain evidence="2">DSM 15894 / CECT 5975 / LMG 20990 / XIL07</strain>
    </source>
</reference>
<evidence type="ECO:0000313" key="1">
    <source>
        <dbReference type="EMBL" id="ACZ29611.1"/>
    </source>
</evidence>
<proteinExistence type="predicted"/>
<dbReference type="OrthoDB" id="9896702at2"/>
<reference evidence="1 2" key="2">
    <citation type="journal article" date="2010" name="Stand. Genomic Sci.">
        <title>Complete genome sequence of Xylanimonas cellulosilytica type strain (XIL07).</title>
        <authorList>
            <person name="Foster B."/>
            <person name="Pukall R."/>
            <person name="Abt B."/>
            <person name="Nolan M."/>
            <person name="Glavina Del Rio T."/>
            <person name="Chen F."/>
            <person name="Lucas S."/>
            <person name="Tice H."/>
            <person name="Pitluck S."/>
            <person name="Cheng J.-F."/>
            <person name="Chertkov O."/>
            <person name="Brettin T."/>
            <person name="Han C."/>
            <person name="Detter J.C."/>
            <person name="Bruce D."/>
            <person name="Goodwin L."/>
            <person name="Ivanova N."/>
            <person name="Mavromatis K."/>
            <person name="Pati A."/>
            <person name="Mikhailova N."/>
            <person name="Chen A."/>
            <person name="Palaniappan K."/>
            <person name="Land M."/>
            <person name="Hauser L."/>
            <person name="Chang Y.-J."/>
            <person name="Jeffries C.D."/>
            <person name="Chain P."/>
            <person name="Rohde M."/>
            <person name="Goeker M."/>
            <person name="Bristow J."/>
            <person name="Eisen J.A."/>
            <person name="Markowitz V."/>
            <person name="Hugenholtz P."/>
            <person name="Kyrpides N.C."/>
            <person name="Klenk H.-P."/>
            <person name="Lapidus A."/>
        </authorList>
    </citation>
    <scope>NUCLEOTIDE SEQUENCE [LARGE SCALE GENOMIC DNA]</scope>
    <source>
        <strain evidence="2">DSM 15894 / CECT 5975 / LMG 20990 / XIL07</strain>
    </source>
</reference>
<sequence>MSATRIGDIVQFALNPGLTITGTVVAKDWHSLTVVTTPAAGEVPPGLDHLTTTAPSRTRIAEQAADAALAFVEAFRTSGLDPVSITALVDAANAWEKAR</sequence>
<gene>
    <name evidence="1" type="ordered locus">Xcel_0572</name>
</gene>
<organism evidence="1 2">
    <name type="scientific">Xylanimonas cellulosilytica (strain DSM 15894 / JCM 12276 / CECT 5975 / KCTC 9989 / LMG 20990 / NBRC 107835 / XIL07)</name>
    <dbReference type="NCBI Taxonomy" id="446471"/>
    <lineage>
        <taxon>Bacteria</taxon>
        <taxon>Bacillati</taxon>
        <taxon>Actinomycetota</taxon>
        <taxon>Actinomycetes</taxon>
        <taxon>Micrococcales</taxon>
        <taxon>Promicromonosporaceae</taxon>
        <taxon>Xylanimonas</taxon>
    </lineage>
</organism>
<dbReference type="STRING" id="446471.Xcel_0572"/>
<dbReference type="EMBL" id="CP001821">
    <property type="protein sequence ID" value="ACZ29611.1"/>
    <property type="molecule type" value="Genomic_DNA"/>
</dbReference>
<dbReference type="Proteomes" id="UP000002255">
    <property type="component" value="Chromosome"/>
</dbReference>
<name>D1BWM9_XYLCX</name>
<accession>D1BWM9</accession>